<dbReference type="InterPro" id="IPR015797">
    <property type="entry name" value="NUDIX_hydrolase-like_dom_sf"/>
</dbReference>
<evidence type="ECO:0000256" key="3">
    <source>
        <dbReference type="ARBA" id="ARBA00022801"/>
    </source>
</evidence>
<name>A0ABY4ITU9_9MICO</name>
<comment type="cofactor">
    <cofactor evidence="1">
        <name>Mg(2+)</name>
        <dbReference type="ChEBI" id="CHEBI:18420"/>
    </cofactor>
</comment>
<reference evidence="6 7" key="1">
    <citation type="submission" date="2021-06" db="EMBL/GenBank/DDBJ databases">
        <title>Genome-based taxonomic framework of Microbacterium strains isolated from marine environment, the description of four new species and reclassification of four preexisting species.</title>
        <authorList>
            <person name="Lee S.D."/>
            <person name="Kim S.-M."/>
            <person name="Byeon Y.-S."/>
            <person name="Yang H.L."/>
            <person name="Kim I.S."/>
        </authorList>
    </citation>
    <scope>NUCLEOTIDE SEQUENCE [LARGE SCALE GENOMIC DNA]</scope>
    <source>
        <strain evidence="6 7">SSW1-36</strain>
    </source>
</reference>
<organism evidence="6 7">
    <name type="scientific">Microbacterium galbinum</name>
    <dbReference type="NCBI Taxonomy" id="2851646"/>
    <lineage>
        <taxon>Bacteria</taxon>
        <taxon>Bacillati</taxon>
        <taxon>Actinomycetota</taxon>
        <taxon>Actinomycetes</taxon>
        <taxon>Micrococcales</taxon>
        <taxon>Microbacteriaceae</taxon>
        <taxon>Microbacterium</taxon>
    </lineage>
</organism>
<keyword evidence="7" id="KW-1185">Reference proteome</keyword>
<comment type="similarity">
    <text evidence="2 4">Belongs to the Nudix hydrolase family.</text>
</comment>
<dbReference type="PANTHER" id="PTHR43046:SF2">
    <property type="entry name" value="8-OXO-DGTP DIPHOSPHATASE-RELATED"/>
    <property type="match status" value="1"/>
</dbReference>
<dbReference type="PROSITE" id="PS51462">
    <property type="entry name" value="NUDIX"/>
    <property type="match status" value="1"/>
</dbReference>
<evidence type="ECO:0000256" key="4">
    <source>
        <dbReference type="RuleBase" id="RU003476"/>
    </source>
</evidence>
<gene>
    <name evidence="6" type="ORF">KV396_07575</name>
</gene>
<dbReference type="EMBL" id="CP078077">
    <property type="protein sequence ID" value="UPL16128.1"/>
    <property type="molecule type" value="Genomic_DNA"/>
</dbReference>
<keyword evidence="3 4" id="KW-0378">Hydrolase</keyword>
<evidence type="ECO:0000256" key="1">
    <source>
        <dbReference type="ARBA" id="ARBA00001946"/>
    </source>
</evidence>
<accession>A0ABY4ITU9</accession>
<feature type="domain" description="Nudix hydrolase" evidence="5">
    <location>
        <begin position="10"/>
        <end position="139"/>
    </location>
</feature>
<dbReference type="PROSITE" id="PS00893">
    <property type="entry name" value="NUDIX_BOX"/>
    <property type="match status" value="1"/>
</dbReference>
<proteinExistence type="inferred from homology"/>
<dbReference type="PANTHER" id="PTHR43046">
    <property type="entry name" value="GDP-MANNOSE MANNOSYL HYDROLASE"/>
    <property type="match status" value="1"/>
</dbReference>
<dbReference type="PRINTS" id="PR00502">
    <property type="entry name" value="NUDIXFAMILY"/>
</dbReference>
<evidence type="ECO:0000313" key="6">
    <source>
        <dbReference type="EMBL" id="UPL16128.1"/>
    </source>
</evidence>
<dbReference type="InterPro" id="IPR020476">
    <property type="entry name" value="Nudix_hydrolase"/>
</dbReference>
<protein>
    <submittedName>
        <fullName evidence="6">NUDIX domain-containing protein</fullName>
    </submittedName>
</protein>
<dbReference type="InterPro" id="IPR020084">
    <property type="entry name" value="NUDIX_hydrolase_CS"/>
</dbReference>
<dbReference type="SUPFAM" id="SSF55811">
    <property type="entry name" value="Nudix"/>
    <property type="match status" value="1"/>
</dbReference>
<evidence type="ECO:0000256" key="2">
    <source>
        <dbReference type="ARBA" id="ARBA00005582"/>
    </source>
</evidence>
<sequence>MRDRIGHDLLMLPGVTAVIRDGERFLLSRSAGSDVWSLIGGGVEPGEEPADAVAREVREELGAGIRITGIVGAYGGESLVVDYPNGDRVAYVTTAYACEAVDKIEPDGEEIVEVGWFTASEIAGLDREPWIDRVLADAAA</sequence>
<evidence type="ECO:0000259" key="5">
    <source>
        <dbReference type="PROSITE" id="PS51462"/>
    </source>
</evidence>
<dbReference type="Proteomes" id="UP000831963">
    <property type="component" value="Chromosome"/>
</dbReference>
<dbReference type="InterPro" id="IPR000086">
    <property type="entry name" value="NUDIX_hydrolase_dom"/>
</dbReference>
<dbReference type="Gene3D" id="3.90.79.10">
    <property type="entry name" value="Nucleoside Triphosphate Pyrophosphohydrolase"/>
    <property type="match status" value="1"/>
</dbReference>
<dbReference type="Pfam" id="PF00293">
    <property type="entry name" value="NUDIX"/>
    <property type="match status" value="1"/>
</dbReference>
<evidence type="ECO:0000313" key="7">
    <source>
        <dbReference type="Proteomes" id="UP000831963"/>
    </source>
</evidence>